<evidence type="ECO:0000313" key="1">
    <source>
        <dbReference type="EMBL" id="MEE2050060.1"/>
    </source>
</evidence>
<gene>
    <name evidence="1" type="ORF">Q8A49_06060</name>
</gene>
<reference evidence="1 2" key="1">
    <citation type="submission" date="2023-07" db="EMBL/GenBank/DDBJ databases">
        <authorList>
            <person name="Girao M."/>
            <person name="Carvalho M.F."/>
        </authorList>
    </citation>
    <scope>NUCLEOTIDE SEQUENCE [LARGE SCALE GENOMIC DNA]</scope>
    <source>
        <strain evidence="1 2">66/93</strain>
    </source>
</reference>
<name>A0ABU7KL88_9ACTN</name>
<comment type="caution">
    <text evidence="1">The sequence shown here is derived from an EMBL/GenBank/DDBJ whole genome shotgun (WGS) entry which is preliminary data.</text>
</comment>
<dbReference type="RefSeq" id="WP_330157301.1">
    <property type="nucleotide sequence ID" value="NZ_BAAAJA010000018.1"/>
</dbReference>
<sequence>MDTTSLTQLTDQLRAITNPVERSKAATALIDALNDAQKAVKGVRAEAVAELRPGRSMRQVGEMIGVSTARVDQILKGK</sequence>
<accession>A0ABU7KL88</accession>
<evidence type="ECO:0008006" key="3">
    <source>
        <dbReference type="Google" id="ProtNLM"/>
    </source>
</evidence>
<organism evidence="1 2">
    <name type="scientific">Nocardiopsis tropica</name>
    <dbReference type="NCBI Taxonomy" id="109330"/>
    <lineage>
        <taxon>Bacteria</taxon>
        <taxon>Bacillati</taxon>
        <taxon>Actinomycetota</taxon>
        <taxon>Actinomycetes</taxon>
        <taxon>Streptosporangiales</taxon>
        <taxon>Nocardiopsidaceae</taxon>
        <taxon>Nocardiopsis</taxon>
    </lineage>
</organism>
<evidence type="ECO:0000313" key="2">
    <source>
        <dbReference type="Proteomes" id="UP001348641"/>
    </source>
</evidence>
<proteinExistence type="predicted"/>
<dbReference type="EMBL" id="JAUUCC010000010">
    <property type="protein sequence ID" value="MEE2050060.1"/>
    <property type="molecule type" value="Genomic_DNA"/>
</dbReference>
<protein>
    <recommendedName>
        <fullName evidence="3">RNA polymerase sigma-70 region 4 domain-containing protein</fullName>
    </recommendedName>
</protein>
<dbReference type="Proteomes" id="UP001348641">
    <property type="component" value="Unassembled WGS sequence"/>
</dbReference>